<dbReference type="SUPFAM" id="SSF52540">
    <property type="entry name" value="P-loop containing nucleoside triphosphate hydrolases"/>
    <property type="match status" value="1"/>
</dbReference>
<dbReference type="InterPro" id="IPR027417">
    <property type="entry name" value="P-loop_NTPase"/>
</dbReference>
<proteinExistence type="predicted"/>
<dbReference type="EMBL" id="PQGA01000018">
    <property type="protein sequence ID" value="POR47412.1"/>
    <property type="molecule type" value="Genomic_DNA"/>
</dbReference>
<comment type="caution">
    <text evidence="2">The sequence shown here is derived from an EMBL/GenBank/DDBJ whole genome shotgun (WGS) entry which is preliminary data.</text>
</comment>
<evidence type="ECO:0000313" key="3">
    <source>
        <dbReference type="Proteomes" id="UP000237381"/>
    </source>
</evidence>
<gene>
    <name evidence="2" type="ORF">B0G62_1183</name>
</gene>
<evidence type="ECO:0000259" key="1">
    <source>
        <dbReference type="Pfam" id="PF00350"/>
    </source>
</evidence>
<dbReference type="Proteomes" id="UP000237381">
    <property type="component" value="Unassembled WGS sequence"/>
</dbReference>
<protein>
    <submittedName>
        <fullName evidence="2">50S ribosome-binding GTPase</fullName>
    </submittedName>
</protein>
<dbReference type="Pfam" id="PF00350">
    <property type="entry name" value="Dynamin_N"/>
    <property type="match status" value="1"/>
</dbReference>
<accession>A0A2S4LY70</accession>
<keyword evidence="3" id="KW-1185">Reference proteome</keyword>
<reference evidence="2 3" key="1">
    <citation type="submission" date="2018-01" db="EMBL/GenBank/DDBJ databases">
        <title>Genomic Encyclopedia of Type Strains, Phase III (KMG-III): the genomes of soil and plant-associated and newly described type strains.</title>
        <authorList>
            <person name="Whitman W."/>
        </authorList>
    </citation>
    <scope>NUCLEOTIDE SEQUENCE [LARGE SCALE GENOMIC DNA]</scope>
    <source>
        <strain evidence="2 3">JCM 18070</strain>
    </source>
</reference>
<organism evidence="2 3">
    <name type="scientific">Paraburkholderia eburnea</name>
    <dbReference type="NCBI Taxonomy" id="1189126"/>
    <lineage>
        <taxon>Bacteria</taxon>
        <taxon>Pseudomonadati</taxon>
        <taxon>Pseudomonadota</taxon>
        <taxon>Betaproteobacteria</taxon>
        <taxon>Burkholderiales</taxon>
        <taxon>Burkholderiaceae</taxon>
        <taxon>Paraburkholderia</taxon>
    </lineage>
</organism>
<dbReference type="AlphaFoldDB" id="A0A2S4LY70"/>
<dbReference type="OrthoDB" id="7230468at2"/>
<feature type="domain" description="Dynamin N-terminal" evidence="1">
    <location>
        <begin position="162"/>
        <end position="222"/>
    </location>
</feature>
<dbReference type="Gene3D" id="3.40.50.300">
    <property type="entry name" value="P-loop containing nucleotide triphosphate hydrolases"/>
    <property type="match status" value="1"/>
</dbReference>
<name>A0A2S4LY70_9BURK</name>
<dbReference type="InterPro" id="IPR045063">
    <property type="entry name" value="Dynamin_N"/>
</dbReference>
<evidence type="ECO:0000313" key="2">
    <source>
        <dbReference type="EMBL" id="POR47412.1"/>
    </source>
</evidence>
<sequence length="526" mass="57943">MKMDVSDEQRFIAEIDAFEFGERNVGDVLEALEVWLDNLRGSLQSHRFCTDGLHGHSTLAREAVGIDAVLHTHARACAQPWASLEAVQFLSDLFDQRVMLLVFGKFNAGKSAFCNFIAGRFVAQGKTVRYFHVEAGRVVETSAAFEEGATETTARLQGVCLGDKLVLIDTPGLHSVVPENAALTQRFIESADGVIWLTSSTSPGQVQELDDLSRELHRNKPLLPVVTRSDEYEEDEVDGEFVRRLCNKSEARRALQEADVQTRAQQKLAAMGVTGALLKPPVSVSVHMARVKGATPPGMREAGFERLFTALLEISGPALDYKRRKRAEIALHHLEENVLDTLHASVFPLLAKTRASAQHTVNKIEAQQTLLIDAICQRVLAVLPEILDSHASERDVTGVTRAVTGAIDEAFPCCVREFFSDYDVSHEKGLTVLDLDVSAGFEDIAIEMGDSETCAREVVGVGYRRLHGALKQAVHAAVRKLSREVASQARASINQLIVQADQLHDTLIQPKAQLTELKIQIRTRVM</sequence>